<evidence type="ECO:0000313" key="1">
    <source>
        <dbReference type="EMBL" id="KAJ5616864.1"/>
    </source>
</evidence>
<dbReference type="RefSeq" id="XP_056758031.1">
    <property type="nucleotide sequence ID" value="XM_056893036.1"/>
</dbReference>
<proteinExistence type="predicted"/>
<dbReference type="GeneID" id="81583278"/>
<dbReference type="EMBL" id="JAQJAE010000001">
    <property type="protein sequence ID" value="KAJ5616864.1"/>
    <property type="molecule type" value="Genomic_DNA"/>
</dbReference>
<evidence type="ECO:0000313" key="2">
    <source>
        <dbReference type="Proteomes" id="UP001213799"/>
    </source>
</evidence>
<keyword evidence="2" id="KW-1185">Reference proteome</keyword>
<sequence length="91" mass="10374">MKRHVSHQYFTLRSDKRYKMELQWDTAIDAVGNTAILLGDFDKCSKSTLLRLTDIEGYHIECSDKSTNPETLRLTAALRFTGSIGRGYQTS</sequence>
<name>A0AAD6EGG6_9EURO</name>
<protein>
    <submittedName>
        <fullName evidence="1">Uncharacterized protein</fullName>
    </submittedName>
</protein>
<reference evidence="1" key="2">
    <citation type="submission" date="2023-01" db="EMBL/GenBank/DDBJ databases">
        <authorList>
            <person name="Petersen C."/>
        </authorList>
    </citation>
    <scope>NUCLEOTIDE SEQUENCE</scope>
    <source>
        <strain evidence="1">IBT 12815</strain>
    </source>
</reference>
<dbReference type="Proteomes" id="UP001213799">
    <property type="component" value="Unassembled WGS sequence"/>
</dbReference>
<gene>
    <name evidence="1" type="ORF">N7537_001978</name>
</gene>
<dbReference type="AlphaFoldDB" id="A0AAD6EGG6"/>
<accession>A0AAD6EGG6</accession>
<comment type="caution">
    <text evidence="1">The sequence shown here is derived from an EMBL/GenBank/DDBJ whole genome shotgun (WGS) entry which is preliminary data.</text>
</comment>
<reference evidence="1" key="1">
    <citation type="journal article" date="2023" name="IMA Fungus">
        <title>Comparative genomic study of the Penicillium genus elucidates a diverse pangenome and 15 lateral gene transfer events.</title>
        <authorList>
            <person name="Petersen C."/>
            <person name="Sorensen T."/>
            <person name="Nielsen M.R."/>
            <person name="Sondergaard T.E."/>
            <person name="Sorensen J.L."/>
            <person name="Fitzpatrick D.A."/>
            <person name="Frisvad J.C."/>
            <person name="Nielsen K.L."/>
        </authorList>
    </citation>
    <scope>NUCLEOTIDE SEQUENCE</scope>
    <source>
        <strain evidence="1">IBT 12815</strain>
    </source>
</reference>
<organism evidence="1 2">
    <name type="scientific">Penicillium hordei</name>
    <dbReference type="NCBI Taxonomy" id="40994"/>
    <lineage>
        <taxon>Eukaryota</taxon>
        <taxon>Fungi</taxon>
        <taxon>Dikarya</taxon>
        <taxon>Ascomycota</taxon>
        <taxon>Pezizomycotina</taxon>
        <taxon>Eurotiomycetes</taxon>
        <taxon>Eurotiomycetidae</taxon>
        <taxon>Eurotiales</taxon>
        <taxon>Aspergillaceae</taxon>
        <taxon>Penicillium</taxon>
    </lineage>
</organism>